<name>A0A1K0H1X0_9BASI</name>
<organism evidence="3 5">
    <name type="scientific">Ustilago bromivora</name>
    <dbReference type="NCBI Taxonomy" id="307758"/>
    <lineage>
        <taxon>Eukaryota</taxon>
        <taxon>Fungi</taxon>
        <taxon>Dikarya</taxon>
        <taxon>Basidiomycota</taxon>
        <taxon>Ustilaginomycotina</taxon>
        <taxon>Ustilaginomycetes</taxon>
        <taxon>Ustilaginales</taxon>
        <taxon>Ustilaginaceae</taxon>
        <taxon>Ustilago</taxon>
    </lineage>
</organism>
<protein>
    <submittedName>
        <fullName evidence="3">Uncharacterized protein</fullName>
    </submittedName>
</protein>
<feature type="compositionally biased region" description="Pro residues" evidence="1">
    <location>
        <begin position="1"/>
        <end position="10"/>
    </location>
</feature>
<dbReference type="InterPro" id="IPR040410">
    <property type="entry name" value="UPF0658_Golgi"/>
</dbReference>
<feature type="region of interest" description="Disordered" evidence="1">
    <location>
        <begin position="494"/>
        <end position="586"/>
    </location>
</feature>
<feature type="compositionally biased region" description="Polar residues" evidence="1">
    <location>
        <begin position="642"/>
        <end position="653"/>
    </location>
</feature>
<evidence type="ECO:0000313" key="4">
    <source>
        <dbReference type="EMBL" id="SYW80230.1"/>
    </source>
</evidence>
<dbReference type="GO" id="GO:0005794">
    <property type="term" value="C:Golgi apparatus"/>
    <property type="evidence" value="ECO:0007669"/>
    <property type="project" value="TreeGrafter"/>
</dbReference>
<keyword evidence="6" id="KW-1185">Reference proteome</keyword>
<dbReference type="Proteomes" id="UP000658997">
    <property type="component" value="Unassembled WGS sequence"/>
</dbReference>
<dbReference type="PANTHER" id="PTHR34391:SF1">
    <property type="entry name" value="UPF0658 GOLGI APPARATUS MEMBRANE PROTEIN C1952.10C-RELATED"/>
    <property type="match status" value="1"/>
</dbReference>
<feature type="compositionally biased region" description="Polar residues" evidence="1">
    <location>
        <begin position="19"/>
        <end position="33"/>
    </location>
</feature>
<feature type="compositionally biased region" description="Basic and acidic residues" evidence="1">
    <location>
        <begin position="508"/>
        <end position="520"/>
    </location>
</feature>
<feature type="transmembrane region" description="Helical" evidence="2">
    <location>
        <begin position="345"/>
        <end position="371"/>
    </location>
</feature>
<keyword evidence="2" id="KW-0472">Membrane</keyword>
<feature type="transmembrane region" description="Helical" evidence="2">
    <location>
        <begin position="175"/>
        <end position="202"/>
    </location>
</feature>
<feature type="compositionally biased region" description="Gly residues" evidence="1">
    <location>
        <begin position="534"/>
        <end position="544"/>
    </location>
</feature>
<feature type="compositionally biased region" description="Low complexity" evidence="1">
    <location>
        <begin position="43"/>
        <end position="52"/>
    </location>
</feature>
<evidence type="ECO:0000313" key="6">
    <source>
        <dbReference type="Proteomes" id="UP000658997"/>
    </source>
</evidence>
<evidence type="ECO:0000256" key="1">
    <source>
        <dbReference type="SAM" id="MobiDB-lite"/>
    </source>
</evidence>
<proteinExistence type="predicted"/>
<feature type="transmembrane region" description="Helical" evidence="2">
    <location>
        <begin position="214"/>
        <end position="233"/>
    </location>
</feature>
<dbReference type="EMBL" id="ULHB01000066">
    <property type="protein sequence ID" value="SYW80230.1"/>
    <property type="molecule type" value="Genomic_DNA"/>
</dbReference>
<reference evidence="3" key="1">
    <citation type="submission" date="2016-04" db="EMBL/GenBank/DDBJ databases">
        <authorList>
            <person name="Evans L.H."/>
            <person name="Alamgir A."/>
            <person name="Owens N."/>
            <person name="Weber N.D."/>
            <person name="Virtaneva K."/>
            <person name="Barbian K."/>
            <person name="Babar A."/>
            <person name="Rosenke K."/>
        </authorList>
    </citation>
    <scope>NUCLEOTIDE SEQUENCE</scope>
    <source>
        <strain evidence="3">UB2112</strain>
    </source>
</reference>
<feature type="region of interest" description="Disordered" evidence="1">
    <location>
        <begin position="1"/>
        <end position="136"/>
    </location>
</feature>
<feature type="region of interest" description="Disordered" evidence="1">
    <location>
        <begin position="618"/>
        <end position="672"/>
    </location>
</feature>
<reference evidence="4" key="3">
    <citation type="submission" date="2018-08" db="EMBL/GenBank/DDBJ databases">
        <authorList>
            <person name="Guldener U."/>
        </authorList>
    </citation>
    <scope>NUCLEOTIDE SEQUENCE</scope>
    <source>
        <strain evidence="4">UB2</strain>
    </source>
</reference>
<feature type="transmembrane region" description="Helical" evidence="2">
    <location>
        <begin position="446"/>
        <end position="470"/>
    </location>
</feature>
<dbReference type="AlphaFoldDB" id="A0A1K0H1X0"/>
<sequence length="672" mass="72272">MSVSPFPPGEGLPLMQDATKAQRQASYAVQYQMQDRGGDEPFSSAAAYRSPVASPPPRAPSSISHVAPPIPSTYERASALQSPPPPATSLVIQEPGMPSNSPSPAPPNGETPVLSSPTQRGTGARTTTTASDSCSACTASKRDATASISKSARSSTTSWFYGGPNSFIRVPSKMAALYILVTFIEAAIVIALVGYTFGRIIAEVENFTQNLKTVSIYLAVFVFGCVFQVLVAWDAVRLKNTMQLIGVLIFNIALTITAAIEIGQVRDALNVQDRIAGGITCPDDPSRLCRARSLFPDIERYLIVVTATCGVAEFFMLYLSFKLWKEFGWIIYQKIGADLKVRNMFFWYQLFIVFLKFSFFFGVGFTVIYLILVADTTDWEYGVTIAAVPIAIVSLFAAGFAVRREWSSLMVLSLFLMIAGLTYFVYKLTQVWVPATADQYTYVHTTITFISGFAILSLGLTWLNGIICLLNFHKGLKPAHDAIGTFGGVRRTRARGERNGESEGAALDLERDVEPKEHSKTSTPYIPPHRGSVFGHGGGGGTPVGGIDPRRGSNMIASPVYSYSSHGGHGAASPPPSAMMVDRRTSGAGPHAYNPPPMAATLGNAPVLAPQPILAAAPLSPHASMGSPRPTQMQAAPPPQQSIYHQLPTQVPSQAFVDAHQPPPSTTRISLD</sequence>
<gene>
    <name evidence="4" type="ORF">UBRO2_03498</name>
    <name evidence="3" type="ORF">UBRO_00017</name>
</gene>
<dbReference type="PANTHER" id="PTHR34391">
    <property type="entry name" value="UPF0658 GOLGI APPARATUS MEMBRANE PROTEIN C1952.10C-RELATED"/>
    <property type="match status" value="1"/>
</dbReference>
<reference evidence="5" key="2">
    <citation type="submission" date="2016-04" db="EMBL/GenBank/DDBJ databases">
        <authorList>
            <person name="Guldener U."/>
            <person name="Guldener U."/>
        </authorList>
    </citation>
    <scope>NUCLEOTIDE SEQUENCE [LARGE SCALE GENOMIC DNA]</scope>
    <source>
        <strain evidence="5">UB2112</strain>
    </source>
</reference>
<feature type="transmembrane region" description="Helical" evidence="2">
    <location>
        <begin position="383"/>
        <end position="402"/>
    </location>
</feature>
<dbReference type="Proteomes" id="UP000179920">
    <property type="component" value="Chromosome II"/>
</dbReference>
<dbReference type="OrthoDB" id="2448307at2759"/>
<feature type="transmembrane region" description="Helical" evidence="2">
    <location>
        <begin position="409"/>
        <end position="426"/>
    </location>
</feature>
<dbReference type="EMBL" id="LT558118">
    <property type="protein sequence ID" value="SAM73244.1"/>
    <property type="molecule type" value="Genomic_DNA"/>
</dbReference>
<feature type="transmembrane region" description="Helical" evidence="2">
    <location>
        <begin position="245"/>
        <end position="263"/>
    </location>
</feature>
<accession>A0A1K0H1X0</accession>
<evidence type="ECO:0000313" key="5">
    <source>
        <dbReference type="Proteomes" id="UP000179920"/>
    </source>
</evidence>
<keyword evidence="2" id="KW-0812">Transmembrane</keyword>
<evidence type="ECO:0000313" key="3">
    <source>
        <dbReference type="EMBL" id="SAM73244.1"/>
    </source>
</evidence>
<evidence type="ECO:0000256" key="2">
    <source>
        <dbReference type="SAM" id="Phobius"/>
    </source>
</evidence>
<feature type="compositionally biased region" description="Low complexity" evidence="1">
    <location>
        <begin position="120"/>
        <end position="136"/>
    </location>
</feature>
<feature type="transmembrane region" description="Helical" evidence="2">
    <location>
        <begin position="301"/>
        <end position="324"/>
    </location>
</feature>
<keyword evidence="2" id="KW-1133">Transmembrane helix</keyword>